<keyword evidence="14" id="KW-0449">Lipoprotein</keyword>
<evidence type="ECO:0000259" key="19">
    <source>
        <dbReference type="Pfam" id="PF22461"/>
    </source>
</evidence>
<dbReference type="PANTHER" id="PTHR33619:SF3">
    <property type="entry name" value="POLYSACCHARIDE EXPORT PROTEIN GFCE-RELATED"/>
    <property type="match status" value="1"/>
</dbReference>
<feature type="domain" description="Polysaccharide export protein N-terminal" evidence="17">
    <location>
        <begin position="88"/>
        <end position="152"/>
    </location>
</feature>
<keyword evidence="9" id="KW-0406">Ion transport</keyword>
<evidence type="ECO:0000256" key="12">
    <source>
        <dbReference type="ARBA" id="ARBA00023139"/>
    </source>
</evidence>
<comment type="caution">
    <text evidence="20">The sequence shown here is derived from an EMBL/GenBank/DDBJ whole genome shotgun (WGS) entry which is preliminary data.</text>
</comment>
<dbReference type="GO" id="GO:0015288">
    <property type="term" value="F:porin activity"/>
    <property type="evidence" value="ECO:0007669"/>
    <property type="project" value="UniProtKB-KW"/>
</dbReference>
<comment type="subcellular location">
    <subcellularLocation>
        <location evidence="1">Cell outer membrane</location>
        <topology evidence="1">Multi-pass membrane protein</topology>
    </subcellularLocation>
</comment>
<evidence type="ECO:0000259" key="18">
    <source>
        <dbReference type="Pfam" id="PF10531"/>
    </source>
</evidence>
<dbReference type="AlphaFoldDB" id="A0A7V2AW59"/>
<accession>A0A7V2AW59</accession>
<dbReference type="InterPro" id="IPR003715">
    <property type="entry name" value="Poly_export_N"/>
</dbReference>
<evidence type="ECO:0000256" key="3">
    <source>
        <dbReference type="ARBA" id="ARBA00022448"/>
    </source>
</evidence>
<keyword evidence="16" id="KW-1133">Transmembrane helix</keyword>
<feature type="non-terminal residue" evidence="20">
    <location>
        <position position="334"/>
    </location>
</feature>
<keyword evidence="3" id="KW-0813">Transport</keyword>
<keyword evidence="7" id="KW-0732">Signal</keyword>
<keyword evidence="13" id="KW-0998">Cell outer membrane</keyword>
<evidence type="ECO:0000256" key="4">
    <source>
        <dbReference type="ARBA" id="ARBA00022452"/>
    </source>
</evidence>
<protein>
    <recommendedName>
        <fullName evidence="21">Soluble ligand binding domain-containing protein</fullName>
    </recommendedName>
</protein>
<keyword evidence="11 16" id="KW-0472">Membrane</keyword>
<feature type="domain" description="Soluble ligand binding" evidence="18">
    <location>
        <begin position="262"/>
        <end position="314"/>
    </location>
</feature>
<evidence type="ECO:0000256" key="13">
    <source>
        <dbReference type="ARBA" id="ARBA00023237"/>
    </source>
</evidence>
<evidence type="ECO:0000256" key="16">
    <source>
        <dbReference type="SAM" id="Phobius"/>
    </source>
</evidence>
<evidence type="ECO:0000256" key="9">
    <source>
        <dbReference type="ARBA" id="ARBA00023065"/>
    </source>
</evidence>
<feature type="transmembrane region" description="Helical" evidence="16">
    <location>
        <begin position="67"/>
        <end position="86"/>
    </location>
</feature>
<keyword evidence="12" id="KW-0564">Palmitate</keyword>
<reference evidence="20" key="1">
    <citation type="journal article" date="2020" name="mSystems">
        <title>Genome- and Community-Level Interaction Insights into Carbon Utilization and Element Cycling Functions of Hydrothermarchaeota in Hydrothermal Sediment.</title>
        <authorList>
            <person name="Zhou Z."/>
            <person name="Liu Y."/>
            <person name="Xu W."/>
            <person name="Pan J."/>
            <person name="Luo Z.H."/>
            <person name="Li M."/>
        </authorList>
    </citation>
    <scope>NUCLEOTIDE SEQUENCE [LARGE SCALE GENOMIC DNA]</scope>
    <source>
        <strain evidence="20">SpSt-1233</strain>
    </source>
</reference>
<dbReference type="Pfam" id="PF22461">
    <property type="entry name" value="SLBB_2"/>
    <property type="match status" value="1"/>
</dbReference>
<dbReference type="PANTHER" id="PTHR33619">
    <property type="entry name" value="POLYSACCHARIDE EXPORT PROTEIN GFCE-RELATED"/>
    <property type="match status" value="1"/>
</dbReference>
<dbReference type="GO" id="GO:0009279">
    <property type="term" value="C:cell outer membrane"/>
    <property type="evidence" value="ECO:0007669"/>
    <property type="project" value="UniProtKB-SubCell"/>
</dbReference>
<evidence type="ECO:0000259" key="17">
    <source>
        <dbReference type="Pfam" id="PF02563"/>
    </source>
</evidence>
<dbReference type="GO" id="GO:0046930">
    <property type="term" value="C:pore complex"/>
    <property type="evidence" value="ECO:0007669"/>
    <property type="project" value="UniProtKB-KW"/>
</dbReference>
<keyword evidence="6 16" id="KW-0812">Transmembrane</keyword>
<comment type="similarity">
    <text evidence="2">Belongs to the BexD/CtrA/VexA family.</text>
</comment>
<evidence type="ECO:0000256" key="10">
    <source>
        <dbReference type="ARBA" id="ARBA00023114"/>
    </source>
</evidence>
<feature type="region of interest" description="Disordered" evidence="15">
    <location>
        <begin position="15"/>
        <end position="39"/>
    </location>
</feature>
<dbReference type="Pfam" id="PF10531">
    <property type="entry name" value="SLBB"/>
    <property type="match status" value="1"/>
</dbReference>
<dbReference type="Proteomes" id="UP000886069">
    <property type="component" value="Unassembled WGS sequence"/>
</dbReference>
<keyword evidence="8" id="KW-0625">Polysaccharide transport</keyword>
<keyword evidence="10" id="KW-0626">Porin</keyword>
<evidence type="ECO:0000256" key="11">
    <source>
        <dbReference type="ARBA" id="ARBA00023136"/>
    </source>
</evidence>
<evidence type="ECO:0000256" key="7">
    <source>
        <dbReference type="ARBA" id="ARBA00022729"/>
    </source>
</evidence>
<dbReference type="GO" id="GO:0015159">
    <property type="term" value="F:polysaccharide transmembrane transporter activity"/>
    <property type="evidence" value="ECO:0007669"/>
    <property type="project" value="InterPro"/>
</dbReference>
<evidence type="ECO:0008006" key="21">
    <source>
        <dbReference type="Google" id="ProtNLM"/>
    </source>
</evidence>
<dbReference type="EMBL" id="DSEC01000555">
    <property type="protein sequence ID" value="HER44324.1"/>
    <property type="molecule type" value="Genomic_DNA"/>
</dbReference>
<evidence type="ECO:0000256" key="8">
    <source>
        <dbReference type="ARBA" id="ARBA00023047"/>
    </source>
</evidence>
<dbReference type="InterPro" id="IPR049712">
    <property type="entry name" value="Poly_export"/>
</dbReference>
<dbReference type="InterPro" id="IPR054765">
    <property type="entry name" value="SLBB_dom"/>
</dbReference>
<evidence type="ECO:0000256" key="6">
    <source>
        <dbReference type="ARBA" id="ARBA00022692"/>
    </source>
</evidence>
<dbReference type="Pfam" id="PF02563">
    <property type="entry name" value="Poly_export"/>
    <property type="match status" value="1"/>
</dbReference>
<evidence type="ECO:0000256" key="15">
    <source>
        <dbReference type="SAM" id="MobiDB-lite"/>
    </source>
</evidence>
<evidence type="ECO:0000256" key="1">
    <source>
        <dbReference type="ARBA" id="ARBA00004571"/>
    </source>
</evidence>
<keyword evidence="5" id="KW-0762">Sugar transport</keyword>
<dbReference type="Gene3D" id="3.10.560.10">
    <property type="entry name" value="Outer membrane lipoprotein wza domain like"/>
    <property type="match status" value="2"/>
</dbReference>
<proteinExistence type="inferred from homology"/>
<evidence type="ECO:0000256" key="2">
    <source>
        <dbReference type="ARBA" id="ARBA00009450"/>
    </source>
</evidence>
<organism evidence="20">
    <name type="scientific">Eiseniibacteriota bacterium</name>
    <dbReference type="NCBI Taxonomy" id="2212470"/>
    <lineage>
        <taxon>Bacteria</taxon>
        <taxon>Candidatus Eiseniibacteriota</taxon>
    </lineage>
</organism>
<keyword evidence="4" id="KW-1134">Transmembrane beta strand</keyword>
<feature type="domain" description="SLBB" evidence="19">
    <location>
        <begin position="170"/>
        <end position="249"/>
    </location>
</feature>
<sequence>MRILHCRRSFSVIQSRPVSRRVSKGRSNGTSSPDRPEKTLFALPGPRTADTLKADMRRGKMRGIMRYQKLLTALIMAAALFMASGLDAQEIRLRPGDRIELTVPQRSELDRRLVLDEAGNVSIPIIGQVMIGGLSIGEAETVLLRALREIYSSIQSISIDLIGDESRRMIYVHGEVETPGKYGFEKNPTVWEAIREAGGATSTAALESVRIIRASGEGQRTQLVNLQAAIESGNLDDLPLLEPGDAVIVSESTAMIATTGSVRVVGAVNTPGPYVLSGEKTLVDAILAAGGTAENANLSKVTVIRKMPEGGQMTMTFDFKRYLEVGDIRHNPLI</sequence>
<name>A0A7V2AW59_UNCEI</name>
<evidence type="ECO:0000256" key="14">
    <source>
        <dbReference type="ARBA" id="ARBA00023288"/>
    </source>
</evidence>
<gene>
    <name evidence="20" type="ORF">ENO08_07685</name>
</gene>
<evidence type="ECO:0000313" key="20">
    <source>
        <dbReference type="EMBL" id="HER44324.1"/>
    </source>
</evidence>
<dbReference type="InterPro" id="IPR019554">
    <property type="entry name" value="Soluble_ligand-bd"/>
</dbReference>
<dbReference type="GO" id="GO:0006811">
    <property type="term" value="P:monoatomic ion transport"/>
    <property type="evidence" value="ECO:0007669"/>
    <property type="project" value="UniProtKB-KW"/>
</dbReference>
<evidence type="ECO:0000256" key="5">
    <source>
        <dbReference type="ARBA" id="ARBA00022597"/>
    </source>
</evidence>